<dbReference type="EMBL" id="QZVS01000075">
    <property type="protein sequence ID" value="RJT89268.1"/>
    <property type="molecule type" value="Genomic_DNA"/>
</dbReference>
<dbReference type="AlphaFoldDB" id="A0A3A5MQ48"/>
<evidence type="ECO:0000313" key="10">
    <source>
        <dbReference type="Proteomes" id="UP000272015"/>
    </source>
</evidence>
<evidence type="ECO:0000256" key="1">
    <source>
        <dbReference type="ARBA" id="ARBA00004651"/>
    </source>
</evidence>
<name>A0A3A5MQ48_9MICO</name>
<feature type="region of interest" description="Disordered" evidence="6">
    <location>
        <begin position="524"/>
        <end position="544"/>
    </location>
</feature>
<feature type="transmembrane region" description="Helical" evidence="7">
    <location>
        <begin position="372"/>
        <end position="389"/>
    </location>
</feature>
<dbReference type="InterPro" id="IPR001279">
    <property type="entry name" value="Metallo-B-lactamas"/>
</dbReference>
<feature type="compositionally biased region" description="Basic residues" evidence="6">
    <location>
        <begin position="872"/>
        <end position="883"/>
    </location>
</feature>
<feature type="region of interest" description="Disordered" evidence="6">
    <location>
        <begin position="829"/>
        <end position="943"/>
    </location>
</feature>
<dbReference type="SMART" id="SM00849">
    <property type="entry name" value="Lactamase_B"/>
    <property type="match status" value="1"/>
</dbReference>
<dbReference type="GO" id="GO:0016787">
    <property type="term" value="F:hydrolase activity"/>
    <property type="evidence" value="ECO:0007669"/>
    <property type="project" value="UniProtKB-KW"/>
</dbReference>
<sequence>MRRSLDLRLAVPAAGAWVFAGVLIATPDWAVGVGVALWSAAGLAAAVAAERPRRRARAGARRVQPRRAERFLTALPLLAVTCAAAALVASVVGLNAPRRLPELVRAAAEQHDEVTVAVTVDSSPLRSASVGFAGAAFGERYRFRATIRDVSVGAASGPNATAVSVPVAVPVVVFAELPEAQDTRIGSTLRLTGTLRLTDPGDAASALLFGRGPPEKVADAPDWLAFFGDLRAGFAAAAANLPGDGGDLLPGLAIGDTSSVSATLDGAMKTASLSHLTAVSGANCAIVIAAIMLFGGYLRLRRAWRIALALLALLGFVVLVTPEPSVLRSSVMASFTLLAIGAGRPGRGVPTLALSVVVLITLDPWLARNYGFALSVLATGGLLLLSGPLTRALSRWMPAPLAVVIAIPVAAQLACQPVLVLLSPTLPLYGVPANLLAAPAAPFATVVGLLACLFLPILPPLGTALLYLAWLPSAWIAAVAQTTATLPATTLPWLGGLPGALGLAAVTAAALALLLTGPARERSPAAWSAGRTTAPRSPRAAGRARPPWRSVTLALLIVGCGMYVGALIGAGVGRALAFPSDWQIAACDIGQGDAVVVRDVDALGVTRYALVDVGPDPAPLRVCLKTLGIDRISLLVLTHYDLDHIGGLEAVIGKVDSALVGEPENAQDERLHERLAATGASVRQAARGDIGMLGDLRWEVYWPVRGSTLMQVGNDGSVTIGFVGRGIRSIFLGDLGEDSQEALRALGPLAPVDVVKVAHHGSGDQSREFYADLRARAGLISVGAENGYGHPTASLLEMLAASGTEVLRTDRQGLVVVAPAPDGSLRLWTDEPGDAPAARNGVTAPHSASGWGPGWVPVRLVRAHQRLESRGRSTRRTPLRQGGRRQDRRQDHDRATGLASGATRAHRSCVRYRIVPGRARHPPAPGLSEARRPQPGDQRRAGRQLCARRVADPRQSVAVRRTAADPGEFGRKVQRHLFG</sequence>
<keyword evidence="5 7" id="KW-0472">Membrane</keyword>
<evidence type="ECO:0000259" key="8">
    <source>
        <dbReference type="SMART" id="SM00849"/>
    </source>
</evidence>
<feature type="transmembrane region" description="Helical" evidence="7">
    <location>
        <begin position="71"/>
        <end position="94"/>
    </location>
</feature>
<dbReference type="Proteomes" id="UP000272015">
    <property type="component" value="Unassembled WGS sequence"/>
</dbReference>
<protein>
    <submittedName>
        <fullName evidence="9">MBL fold metallo-hydrolase</fullName>
    </submittedName>
</protein>
<dbReference type="GO" id="GO:0005886">
    <property type="term" value="C:plasma membrane"/>
    <property type="evidence" value="ECO:0007669"/>
    <property type="project" value="UniProtKB-SubCell"/>
</dbReference>
<feature type="domain" description="Metallo-beta-lactamase" evidence="8">
    <location>
        <begin position="591"/>
        <end position="759"/>
    </location>
</feature>
<gene>
    <name evidence="9" type="ORF">D6T64_07610</name>
</gene>
<feature type="transmembrane region" description="Helical" evidence="7">
    <location>
        <begin position="496"/>
        <end position="515"/>
    </location>
</feature>
<feature type="transmembrane region" description="Helical" evidence="7">
    <location>
        <begin position="31"/>
        <end position="50"/>
    </location>
</feature>
<feature type="compositionally biased region" description="Basic and acidic residues" evidence="6">
    <location>
        <begin position="884"/>
        <end position="895"/>
    </location>
</feature>
<keyword evidence="10" id="KW-1185">Reference proteome</keyword>
<accession>A0A3A5MQ48</accession>
<dbReference type="SUPFAM" id="SSF56281">
    <property type="entry name" value="Metallo-hydrolase/oxidoreductase"/>
    <property type="match status" value="1"/>
</dbReference>
<dbReference type="Gene3D" id="3.60.15.10">
    <property type="entry name" value="Ribonuclease Z/Hydroxyacylglutathione hydrolase-like"/>
    <property type="match status" value="1"/>
</dbReference>
<feature type="transmembrane region" description="Helical" evidence="7">
    <location>
        <begin position="7"/>
        <end position="25"/>
    </location>
</feature>
<feature type="transmembrane region" description="Helical" evidence="7">
    <location>
        <begin position="401"/>
        <end position="423"/>
    </location>
</feature>
<dbReference type="InterPro" id="IPR036866">
    <property type="entry name" value="RibonucZ/Hydroxyglut_hydro"/>
</dbReference>
<dbReference type="InterPro" id="IPR004477">
    <property type="entry name" value="ComEC_N"/>
</dbReference>
<feature type="transmembrane region" description="Helical" evidence="7">
    <location>
        <begin position="435"/>
        <end position="458"/>
    </location>
</feature>
<feature type="transmembrane region" description="Helical" evidence="7">
    <location>
        <begin position="465"/>
        <end position="484"/>
    </location>
</feature>
<organism evidence="9 10">
    <name type="scientific">Cryobacterium melibiosiphilum</name>
    <dbReference type="NCBI Taxonomy" id="995039"/>
    <lineage>
        <taxon>Bacteria</taxon>
        <taxon>Bacillati</taxon>
        <taxon>Actinomycetota</taxon>
        <taxon>Actinomycetes</taxon>
        <taxon>Micrococcales</taxon>
        <taxon>Microbacteriaceae</taxon>
        <taxon>Cryobacterium</taxon>
    </lineage>
</organism>
<evidence type="ECO:0000256" key="6">
    <source>
        <dbReference type="SAM" id="MobiDB-lite"/>
    </source>
</evidence>
<dbReference type="Pfam" id="PF03772">
    <property type="entry name" value="Competence"/>
    <property type="match status" value="1"/>
</dbReference>
<keyword evidence="9" id="KW-0378">Hydrolase</keyword>
<dbReference type="InterPro" id="IPR052159">
    <property type="entry name" value="Competence_DNA_uptake"/>
</dbReference>
<evidence type="ECO:0000256" key="2">
    <source>
        <dbReference type="ARBA" id="ARBA00022475"/>
    </source>
</evidence>
<feature type="transmembrane region" description="Helical" evidence="7">
    <location>
        <begin position="303"/>
        <end position="320"/>
    </location>
</feature>
<evidence type="ECO:0000313" key="9">
    <source>
        <dbReference type="EMBL" id="RJT89268.1"/>
    </source>
</evidence>
<evidence type="ECO:0000256" key="4">
    <source>
        <dbReference type="ARBA" id="ARBA00022989"/>
    </source>
</evidence>
<feature type="compositionally biased region" description="Basic and acidic residues" evidence="6">
    <location>
        <begin position="929"/>
        <end position="940"/>
    </location>
</feature>
<dbReference type="PANTHER" id="PTHR30619">
    <property type="entry name" value="DNA INTERNALIZATION/COMPETENCE PROTEIN COMEC/REC2"/>
    <property type="match status" value="1"/>
</dbReference>
<feature type="transmembrane region" description="Helical" evidence="7">
    <location>
        <begin position="276"/>
        <end position="296"/>
    </location>
</feature>
<evidence type="ECO:0000256" key="7">
    <source>
        <dbReference type="SAM" id="Phobius"/>
    </source>
</evidence>
<feature type="transmembrane region" description="Helical" evidence="7">
    <location>
        <begin position="553"/>
        <end position="577"/>
    </location>
</feature>
<keyword evidence="4 7" id="KW-1133">Transmembrane helix</keyword>
<keyword evidence="3 7" id="KW-0812">Transmembrane</keyword>
<comment type="subcellular location">
    <subcellularLocation>
        <location evidence="1">Cell membrane</location>
        <topology evidence="1">Multi-pass membrane protein</topology>
    </subcellularLocation>
</comment>
<evidence type="ECO:0000256" key="5">
    <source>
        <dbReference type="ARBA" id="ARBA00023136"/>
    </source>
</evidence>
<feature type="compositionally biased region" description="Low complexity" evidence="6">
    <location>
        <begin position="529"/>
        <end position="544"/>
    </location>
</feature>
<comment type="caution">
    <text evidence="9">The sequence shown here is derived from an EMBL/GenBank/DDBJ whole genome shotgun (WGS) entry which is preliminary data.</text>
</comment>
<dbReference type="Pfam" id="PF00753">
    <property type="entry name" value="Lactamase_B"/>
    <property type="match status" value="1"/>
</dbReference>
<evidence type="ECO:0000256" key="3">
    <source>
        <dbReference type="ARBA" id="ARBA00022692"/>
    </source>
</evidence>
<reference evidence="9 10" key="1">
    <citation type="submission" date="2018-09" db="EMBL/GenBank/DDBJ databases">
        <title>Novel species of Cryobacterium.</title>
        <authorList>
            <person name="Liu Q."/>
            <person name="Xin Y.-H."/>
        </authorList>
    </citation>
    <scope>NUCLEOTIDE SEQUENCE [LARGE SCALE GENOMIC DNA]</scope>
    <source>
        <strain evidence="9 10">Hh39</strain>
    </source>
</reference>
<dbReference type="PANTHER" id="PTHR30619:SF1">
    <property type="entry name" value="RECOMBINATION PROTEIN 2"/>
    <property type="match status" value="1"/>
</dbReference>
<dbReference type="NCBIfam" id="TIGR00360">
    <property type="entry name" value="ComEC_N-term"/>
    <property type="match status" value="1"/>
</dbReference>
<keyword evidence="2" id="KW-1003">Cell membrane</keyword>
<proteinExistence type="predicted"/>